<dbReference type="Proteomes" id="UP000789941">
    <property type="component" value="Unassembled WGS sequence"/>
</dbReference>
<name>A0A5E4LSE2_9ARCH</name>
<gene>
    <name evidence="5" type="primary">scpB</name>
    <name evidence="5" type="ORF">LFW2832_01150</name>
</gene>
<dbReference type="InterPro" id="IPR005234">
    <property type="entry name" value="ScpB_csome_segregation"/>
</dbReference>
<evidence type="ECO:0000256" key="2">
    <source>
        <dbReference type="ARBA" id="ARBA00022618"/>
    </source>
</evidence>
<dbReference type="InterPro" id="IPR036388">
    <property type="entry name" value="WH-like_DNA-bd_sf"/>
</dbReference>
<organism evidence="5 6">
    <name type="scientific">Candidatus Bilamarchaeum dharawalense</name>
    <dbReference type="NCBI Taxonomy" id="2885759"/>
    <lineage>
        <taxon>Archaea</taxon>
        <taxon>Candidatus Micrarchaeota</taxon>
        <taxon>Candidatus Micrarchaeia</taxon>
        <taxon>Candidatus Anstonellales</taxon>
        <taxon>Candidatus Bilamarchaeaceae</taxon>
        <taxon>Candidatus Bilamarchaeum</taxon>
    </lineage>
</organism>
<keyword evidence="4" id="KW-0131">Cell cycle</keyword>
<dbReference type="Gene3D" id="1.10.10.10">
    <property type="entry name" value="Winged helix-like DNA-binding domain superfamily/Winged helix DNA-binding domain"/>
    <property type="match status" value="2"/>
</dbReference>
<evidence type="ECO:0000256" key="1">
    <source>
        <dbReference type="ARBA" id="ARBA00022490"/>
    </source>
</evidence>
<dbReference type="GO" id="GO:0051304">
    <property type="term" value="P:chromosome separation"/>
    <property type="evidence" value="ECO:0007669"/>
    <property type="project" value="InterPro"/>
</dbReference>
<comment type="caution">
    <text evidence="5">The sequence shown here is derived from an EMBL/GenBank/DDBJ whole genome shotgun (WGS) entry which is preliminary data.</text>
</comment>
<protein>
    <submittedName>
        <fullName evidence="5">Segregation and condensation protein B</fullName>
    </submittedName>
</protein>
<proteinExistence type="predicted"/>
<keyword evidence="1" id="KW-0963">Cytoplasm</keyword>
<evidence type="ECO:0000313" key="6">
    <source>
        <dbReference type="Proteomes" id="UP000789941"/>
    </source>
</evidence>
<evidence type="ECO:0000256" key="3">
    <source>
        <dbReference type="ARBA" id="ARBA00022829"/>
    </source>
</evidence>
<keyword evidence="2" id="KW-0132">Cell division</keyword>
<dbReference type="GO" id="GO:0051301">
    <property type="term" value="P:cell division"/>
    <property type="evidence" value="ECO:0007669"/>
    <property type="project" value="UniProtKB-KW"/>
</dbReference>
<dbReference type="InterPro" id="IPR036390">
    <property type="entry name" value="WH_DNA-bd_sf"/>
</dbReference>
<dbReference type="SUPFAM" id="SSF46785">
    <property type="entry name" value="Winged helix' DNA-binding domain"/>
    <property type="match status" value="2"/>
</dbReference>
<dbReference type="PANTHER" id="PTHR34298:SF2">
    <property type="entry name" value="SEGREGATION AND CONDENSATION PROTEIN B"/>
    <property type="match status" value="1"/>
</dbReference>
<dbReference type="AlphaFoldDB" id="A0A5E4LSE2"/>
<reference evidence="5 6" key="1">
    <citation type="submission" date="2019-08" db="EMBL/GenBank/DDBJ databases">
        <authorList>
            <person name="Vazquez-Campos X."/>
        </authorList>
    </citation>
    <scope>NUCLEOTIDE SEQUENCE [LARGE SCALE GENOMIC DNA]</scope>
    <source>
        <strain evidence="5">LFW-283_2</strain>
    </source>
</reference>
<accession>A0A5E4LSE2</accession>
<dbReference type="PANTHER" id="PTHR34298">
    <property type="entry name" value="SEGREGATION AND CONDENSATION PROTEIN B"/>
    <property type="match status" value="1"/>
</dbReference>
<evidence type="ECO:0000313" key="5">
    <source>
        <dbReference type="EMBL" id="VVC04850.1"/>
    </source>
</evidence>
<evidence type="ECO:0000256" key="4">
    <source>
        <dbReference type="ARBA" id="ARBA00023306"/>
    </source>
</evidence>
<keyword evidence="3" id="KW-0159">Chromosome partition</keyword>
<dbReference type="EMBL" id="CABMJJ010000011">
    <property type="protein sequence ID" value="VVC04850.1"/>
    <property type="molecule type" value="Genomic_DNA"/>
</dbReference>
<dbReference type="Pfam" id="PF04079">
    <property type="entry name" value="SMC_ScpB"/>
    <property type="match status" value="1"/>
</dbReference>
<sequence length="169" mass="19330">MEKEEKKLIEAALFISSRAMSLEEFRTLTGIGALGYLQTVMDELVKDYEGRAIEIVEMDGKYSMRVRNDYLQRVKQFAQDIEISKAALRTLAYISKNDGILKSTLVKKIGPKIYADVHELVEAGFVKTHKAGRTSKLTLTEKFKKYFVQEKQPEVKDESQTMLPSETQQ</sequence>